<dbReference type="AlphaFoldDB" id="A0AAU7R1E6"/>
<dbReference type="InterPro" id="IPR029058">
    <property type="entry name" value="AB_hydrolase_fold"/>
</dbReference>
<dbReference type="PANTHER" id="PTHR43689">
    <property type="entry name" value="HYDROLASE"/>
    <property type="match status" value="1"/>
</dbReference>
<dbReference type="Pfam" id="PF12697">
    <property type="entry name" value="Abhydrolase_6"/>
    <property type="match status" value="1"/>
</dbReference>
<name>A0AAU7R1E6_9ACTN</name>
<keyword evidence="2" id="KW-0378">Hydrolase</keyword>
<dbReference type="EMBL" id="CP157974">
    <property type="protein sequence ID" value="XBT81230.1"/>
    <property type="molecule type" value="Genomic_DNA"/>
</dbReference>
<reference evidence="2" key="1">
    <citation type="submission" date="2024-06" db="EMBL/GenBank/DDBJ databases">
        <title>Micromonospora sp. strain HUAS YX12 genome sequences.</title>
        <authorList>
            <person name="Mo P."/>
        </authorList>
    </citation>
    <scope>NUCLEOTIDE SEQUENCE</scope>
    <source>
        <strain evidence="2">HUAS YX12</strain>
    </source>
</reference>
<dbReference type="PANTHER" id="PTHR43689:SF8">
    <property type="entry name" value="ALPHA_BETA-HYDROLASES SUPERFAMILY PROTEIN"/>
    <property type="match status" value="1"/>
</dbReference>
<feature type="domain" description="AB hydrolase-1" evidence="1">
    <location>
        <begin position="59"/>
        <end position="295"/>
    </location>
</feature>
<dbReference type="RefSeq" id="WP_349877672.1">
    <property type="nucleotide sequence ID" value="NZ_CP157974.1"/>
</dbReference>
<sequence length="315" mass="35114">MGAERRTYQDVTHWLDYQRFYPVHLRCGAGNAPAEEWWRWRDTDVHLDRWAAPDAPAKLILLHGAGGYGRMLAPYARLLTHASPLEVIAPDLIGYGMTRTGKRPVAYHEWIDCVADLVATERARDVRPVFLLGASMGGMLAYSVAARGDVAGLVVTCLLDPRDLAVRMRMTRIPTMGRIAVPMLHRMRWLDPLRVPMRWVANMGAMSNDPALNMLVRADPSGGGNHVTLHFLRTFLSSAPPVEPEQFTACPVLMTHPAADRWTPHELSMPFYDRIAANKQLVLLDRAGHLPIEEPGLTQLGQAVDAFIGRLLPHG</sequence>
<dbReference type="SUPFAM" id="SSF53474">
    <property type="entry name" value="alpha/beta-Hydrolases"/>
    <property type="match status" value="1"/>
</dbReference>
<dbReference type="PRINTS" id="PR00111">
    <property type="entry name" value="ABHYDROLASE"/>
</dbReference>
<proteinExistence type="predicted"/>
<evidence type="ECO:0000259" key="1">
    <source>
        <dbReference type="Pfam" id="PF12697"/>
    </source>
</evidence>
<dbReference type="Gene3D" id="3.40.50.1820">
    <property type="entry name" value="alpha/beta hydrolase"/>
    <property type="match status" value="1"/>
</dbReference>
<gene>
    <name evidence="2" type="ORF">ABIH81_26835</name>
</gene>
<dbReference type="GO" id="GO:0016787">
    <property type="term" value="F:hydrolase activity"/>
    <property type="evidence" value="ECO:0007669"/>
    <property type="project" value="UniProtKB-KW"/>
</dbReference>
<accession>A0AAU7R1E6</accession>
<evidence type="ECO:0000313" key="2">
    <source>
        <dbReference type="EMBL" id="XBT81230.1"/>
    </source>
</evidence>
<organism evidence="2">
    <name type="scientific">Micromonospora sp. HUAS YX12</name>
    <dbReference type="NCBI Taxonomy" id="3156396"/>
    <lineage>
        <taxon>Bacteria</taxon>
        <taxon>Bacillati</taxon>
        <taxon>Actinomycetota</taxon>
        <taxon>Actinomycetes</taxon>
        <taxon>Micromonosporales</taxon>
        <taxon>Micromonosporaceae</taxon>
        <taxon>Micromonospora</taxon>
    </lineage>
</organism>
<dbReference type="InterPro" id="IPR000073">
    <property type="entry name" value="AB_hydrolase_1"/>
</dbReference>
<protein>
    <submittedName>
        <fullName evidence="2">Alpha/beta hydrolase</fullName>
    </submittedName>
</protein>